<dbReference type="InterPro" id="IPR020806">
    <property type="entry name" value="PKS_PP-bd"/>
</dbReference>
<comment type="caution">
    <text evidence="4">The sequence shown here is derived from an EMBL/GenBank/DDBJ whole genome shotgun (WGS) entry which is preliminary data.</text>
</comment>
<dbReference type="Pfam" id="PF00550">
    <property type="entry name" value="PP-binding"/>
    <property type="match status" value="1"/>
</dbReference>
<name>A0ABV3LT19_9ACTN</name>
<dbReference type="PANTHER" id="PTHR45527:SF1">
    <property type="entry name" value="FATTY ACID SYNTHASE"/>
    <property type="match status" value="1"/>
</dbReference>
<dbReference type="PROSITE" id="PS00012">
    <property type="entry name" value="PHOSPHOPANTETHEINE"/>
    <property type="match status" value="1"/>
</dbReference>
<dbReference type="EMBL" id="JBEYRS010000004">
    <property type="protein sequence ID" value="MEW2362598.1"/>
    <property type="molecule type" value="Genomic_DNA"/>
</dbReference>
<dbReference type="InterPro" id="IPR009081">
    <property type="entry name" value="PP-bd_ACP"/>
</dbReference>
<gene>
    <name evidence="4" type="ORF">AB0887_11665</name>
</gene>
<evidence type="ECO:0000313" key="5">
    <source>
        <dbReference type="Proteomes" id="UP001553843"/>
    </source>
</evidence>
<protein>
    <submittedName>
        <fullName evidence="4">Acyl carrier protein</fullName>
    </submittedName>
</protein>
<feature type="domain" description="Carrier" evidence="3">
    <location>
        <begin position="1"/>
        <end position="74"/>
    </location>
</feature>
<dbReference type="InterPro" id="IPR036736">
    <property type="entry name" value="ACP-like_sf"/>
</dbReference>
<organism evidence="4 5">
    <name type="scientific">Streptomyces huasconensis</name>
    <dbReference type="NCBI Taxonomy" id="1854574"/>
    <lineage>
        <taxon>Bacteria</taxon>
        <taxon>Bacillati</taxon>
        <taxon>Actinomycetota</taxon>
        <taxon>Actinomycetes</taxon>
        <taxon>Kitasatosporales</taxon>
        <taxon>Streptomycetaceae</taxon>
        <taxon>Streptomyces</taxon>
    </lineage>
</organism>
<dbReference type="Proteomes" id="UP001553843">
    <property type="component" value="Unassembled WGS sequence"/>
</dbReference>
<evidence type="ECO:0000256" key="1">
    <source>
        <dbReference type="ARBA" id="ARBA00022450"/>
    </source>
</evidence>
<accession>A0ABV3LT19</accession>
<dbReference type="SUPFAM" id="SSF47336">
    <property type="entry name" value="ACP-like"/>
    <property type="match status" value="1"/>
</dbReference>
<proteinExistence type="predicted"/>
<dbReference type="Gene3D" id="1.10.1200.10">
    <property type="entry name" value="ACP-like"/>
    <property type="match status" value="1"/>
</dbReference>
<keyword evidence="1" id="KW-0596">Phosphopantetheine</keyword>
<reference evidence="4 5" key="1">
    <citation type="submission" date="2024-06" db="EMBL/GenBank/DDBJ databases">
        <title>The Natural Products Discovery Center: Release of the First 8490 Sequenced Strains for Exploring Actinobacteria Biosynthetic Diversity.</title>
        <authorList>
            <person name="Kalkreuter E."/>
            <person name="Kautsar S.A."/>
            <person name="Yang D."/>
            <person name="Bader C.D."/>
            <person name="Teijaro C.N."/>
            <person name="Fluegel L."/>
            <person name="Davis C.M."/>
            <person name="Simpson J.R."/>
            <person name="Lauterbach L."/>
            <person name="Steele A.D."/>
            <person name="Gui C."/>
            <person name="Meng S."/>
            <person name="Li G."/>
            <person name="Viehrig K."/>
            <person name="Ye F."/>
            <person name="Su P."/>
            <person name="Kiefer A.F."/>
            <person name="Nichols A."/>
            <person name="Cepeda A.J."/>
            <person name="Yan W."/>
            <person name="Fan B."/>
            <person name="Jiang Y."/>
            <person name="Adhikari A."/>
            <person name="Zheng C.-J."/>
            <person name="Schuster L."/>
            <person name="Cowan T.M."/>
            <person name="Smanski M.J."/>
            <person name="Chevrette M.G."/>
            <person name="De Carvalho L.P.S."/>
            <person name="Shen B."/>
        </authorList>
    </citation>
    <scope>NUCLEOTIDE SEQUENCE [LARGE SCALE GENOMIC DNA]</scope>
    <source>
        <strain evidence="4 5">NPDC047833</strain>
    </source>
</reference>
<dbReference type="SMART" id="SM00823">
    <property type="entry name" value="PKS_PP"/>
    <property type="match status" value="1"/>
</dbReference>
<evidence type="ECO:0000259" key="3">
    <source>
        <dbReference type="PROSITE" id="PS50075"/>
    </source>
</evidence>
<dbReference type="PANTHER" id="PTHR45527">
    <property type="entry name" value="NONRIBOSOMAL PEPTIDE SYNTHETASE"/>
    <property type="match status" value="1"/>
</dbReference>
<evidence type="ECO:0000256" key="2">
    <source>
        <dbReference type="ARBA" id="ARBA00022553"/>
    </source>
</evidence>
<dbReference type="InterPro" id="IPR006162">
    <property type="entry name" value="Ppantetheine_attach_site"/>
</dbReference>
<evidence type="ECO:0000313" key="4">
    <source>
        <dbReference type="EMBL" id="MEW2362598.1"/>
    </source>
</evidence>
<keyword evidence="2" id="KW-0597">Phosphoprotein</keyword>
<keyword evidence="5" id="KW-1185">Reference proteome</keyword>
<sequence>MPVQEQEISRIWAEVIGIPDADIHTNFFDLGGHSLQLMALADRLSRQLGIEADIVALMEHPTVADFTEHVNSVETTAGDADPTRPRP</sequence>
<dbReference type="PROSITE" id="PS50075">
    <property type="entry name" value="CARRIER"/>
    <property type="match status" value="1"/>
</dbReference>
<dbReference type="RefSeq" id="WP_157996498.1">
    <property type="nucleotide sequence ID" value="NZ_JBEYRR010000004.1"/>
</dbReference>